<gene>
    <name evidence="2" type="ORF">PFISCL1PPCAC_13515</name>
</gene>
<sequence>TKMRQVGLVQRWGYPVERYEVTTQDGYILDLVRIPKGRNDSRNITRPPILLVHGLFASGTMWILNLPEQSAAFMYADAGLDVFLANVRGTTYGRRHRTLDPDQPAFWNYSFDEMARYDLPAIIDRSLAISGQDQLYYMGDSQGTLIGFLMLADRPRYNEKVR</sequence>
<evidence type="ECO:0000313" key="3">
    <source>
        <dbReference type="Proteomes" id="UP001432322"/>
    </source>
</evidence>
<dbReference type="InterPro" id="IPR029058">
    <property type="entry name" value="AB_hydrolase_fold"/>
</dbReference>
<feature type="non-terminal residue" evidence="2">
    <location>
        <position position="1"/>
    </location>
</feature>
<proteinExistence type="predicted"/>
<dbReference type="GO" id="GO:0006629">
    <property type="term" value="P:lipid metabolic process"/>
    <property type="evidence" value="ECO:0007669"/>
    <property type="project" value="InterPro"/>
</dbReference>
<evidence type="ECO:0000313" key="2">
    <source>
        <dbReference type="EMBL" id="GMT22218.1"/>
    </source>
</evidence>
<evidence type="ECO:0000259" key="1">
    <source>
        <dbReference type="Pfam" id="PF04083"/>
    </source>
</evidence>
<dbReference type="Gene3D" id="3.40.50.1820">
    <property type="entry name" value="alpha/beta hydrolase"/>
    <property type="match status" value="1"/>
</dbReference>
<dbReference type="InterPro" id="IPR006693">
    <property type="entry name" value="AB_hydrolase_lipase"/>
</dbReference>
<organism evidence="2 3">
    <name type="scientific">Pristionchus fissidentatus</name>
    <dbReference type="NCBI Taxonomy" id="1538716"/>
    <lineage>
        <taxon>Eukaryota</taxon>
        <taxon>Metazoa</taxon>
        <taxon>Ecdysozoa</taxon>
        <taxon>Nematoda</taxon>
        <taxon>Chromadorea</taxon>
        <taxon>Rhabditida</taxon>
        <taxon>Rhabditina</taxon>
        <taxon>Diplogasteromorpha</taxon>
        <taxon>Diplogasteroidea</taxon>
        <taxon>Neodiplogasteridae</taxon>
        <taxon>Pristionchus</taxon>
    </lineage>
</organism>
<dbReference type="PANTHER" id="PTHR11005">
    <property type="entry name" value="LYSOSOMAL ACID LIPASE-RELATED"/>
    <property type="match status" value="1"/>
</dbReference>
<dbReference type="Pfam" id="PF04083">
    <property type="entry name" value="Abhydro_lipase"/>
    <property type="match status" value="1"/>
</dbReference>
<protein>
    <recommendedName>
        <fullName evidence="1">Partial AB-hydrolase lipase domain-containing protein</fullName>
    </recommendedName>
</protein>
<name>A0AAV5VRZ0_9BILA</name>
<dbReference type="SUPFAM" id="SSF53474">
    <property type="entry name" value="alpha/beta-Hydrolases"/>
    <property type="match status" value="1"/>
</dbReference>
<dbReference type="AlphaFoldDB" id="A0AAV5VRZ0"/>
<dbReference type="EMBL" id="BTSY01000004">
    <property type="protein sequence ID" value="GMT22218.1"/>
    <property type="molecule type" value="Genomic_DNA"/>
</dbReference>
<reference evidence="2" key="1">
    <citation type="submission" date="2023-10" db="EMBL/GenBank/DDBJ databases">
        <title>Genome assembly of Pristionchus species.</title>
        <authorList>
            <person name="Yoshida K."/>
            <person name="Sommer R.J."/>
        </authorList>
    </citation>
    <scope>NUCLEOTIDE SEQUENCE</scope>
    <source>
        <strain evidence="2">RS5133</strain>
    </source>
</reference>
<accession>A0AAV5VRZ0</accession>
<dbReference type="Proteomes" id="UP001432322">
    <property type="component" value="Unassembled WGS sequence"/>
</dbReference>
<feature type="non-terminal residue" evidence="2">
    <location>
        <position position="162"/>
    </location>
</feature>
<feature type="domain" description="Partial AB-hydrolase lipase" evidence="1">
    <location>
        <begin position="8"/>
        <end position="66"/>
    </location>
</feature>
<comment type="caution">
    <text evidence="2">The sequence shown here is derived from an EMBL/GenBank/DDBJ whole genome shotgun (WGS) entry which is preliminary data.</text>
</comment>
<keyword evidence="3" id="KW-1185">Reference proteome</keyword>